<keyword evidence="10" id="KW-1185">Reference proteome</keyword>
<evidence type="ECO:0000256" key="5">
    <source>
        <dbReference type="ARBA" id="ARBA00022989"/>
    </source>
</evidence>
<evidence type="ECO:0000256" key="4">
    <source>
        <dbReference type="ARBA" id="ARBA00022692"/>
    </source>
</evidence>
<dbReference type="InterPro" id="IPR002809">
    <property type="entry name" value="EMC3/TMCO1"/>
</dbReference>
<dbReference type="PANTHER" id="PTHR13116:SF5">
    <property type="entry name" value="ER MEMBRANE PROTEIN COMPLEX SUBUNIT 3"/>
    <property type="match status" value="1"/>
</dbReference>
<accession>A0A448YKH8</accession>
<evidence type="ECO:0000256" key="8">
    <source>
        <dbReference type="SAM" id="Phobius"/>
    </source>
</evidence>
<feature type="transmembrane region" description="Helical" evidence="8">
    <location>
        <begin position="15"/>
        <end position="35"/>
    </location>
</feature>
<dbReference type="GO" id="GO:0072546">
    <property type="term" value="C:EMC complex"/>
    <property type="evidence" value="ECO:0007669"/>
    <property type="project" value="TreeGrafter"/>
</dbReference>
<comment type="similarity">
    <text evidence="2 7">Belongs to the EMC3 family.</text>
</comment>
<evidence type="ECO:0000256" key="1">
    <source>
        <dbReference type="ARBA" id="ARBA00004141"/>
    </source>
</evidence>
<feature type="transmembrane region" description="Helical" evidence="8">
    <location>
        <begin position="125"/>
        <end position="148"/>
    </location>
</feature>
<name>A0A448YKH8_BRENA</name>
<organism evidence="9 10">
    <name type="scientific">Brettanomyces naardenensis</name>
    <name type="common">Yeast</name>
    <dbReference type="NCBI Taxonomy" id="13370"/>
    <lineage>
        <taxon>Eukaryota</taxon>
        <taxon>Fungi</taxon>
        <taxon>Dikarya</taxon>
        <taxon>Ascomycota</taxon>
        <taxon>Saccharomycotina</taxon>
        <taxon>Pichiomycetes</taxon>
        <taxon>Pichiales</taxon>
        <taxon>Pichiaceae</taxon>
        <taxon>Brettanomyces</taxon>
    </lineage>
</organism>
<evidence type="ECO:0000256" key="7">
    <source>
        <dbReference type="PIRNR" id="PIRNR010045"/>
    </source>
</evidence>
<evidence type="ECO:0000256" key="3">
    <source>
        <dbReference type="ARBA" id="ARBA00020822"/>
    </source>
</evidence>
<protein>
    <recommendedName>
        <fullName evidence="3 7">ER membrane protein complex subunit 3</fullName>
    </recommendedName>
</protein>
<dbReference type="STRING" id="13370.A0A448YKH8"/>
<gene>
    <name evidence="9" type="ORF">BRENAR_LOCUS2134</name>
</gene>
<proteinExistence type="inferred from homology"/>
<dbReference type="PANTHER" id="PTHR13116">
    <property type="entry name" value="ER MEMBRANE PROTEIN COMPLEX SUBUNIT 3"/>
    <property type="match status" value="1"/>
</dbReference>
<evidence type="ECO:0000256" key="2">
    <source>
        <dbReference type="ARBA" id="ARBA00005376"/>
    </source>
</evidence>
<dbReference type="Pfam" id="PF01956">
    <property type="entry name" value="EMC3_TMCO1"/>
    <property type="match status" value="1"/>
</dbReference>
<sequence length="260" mass="29708">MVSVPDLLLDPSIKLWVLLPISIVMVLVGVLRTYISMLLEPSPKLQDRKLIREQQHLTRLRNYCNNRHVITYSEEHTSKQGYFVVEYSGDKYLSQKPSTDPRQQPNPFTDAGASDMMMQTMKASFANWVPQSVIMWWVNFFFKGYIIMKLPFDVTANFKSMLQTSVNTPDLDTSYVSSVSWYFVNLLGLKSVYALIFDDNDVVNKLMAQQQQPAIQPQLAGAGPTAQQMFRSQLETLRIAPFQSCVTGSTDRLLKKYANN</sequence>
<keyword evidence="4 8" id="KW-0812">Transmembrane</keyword>
<dbReference type="SMART" id="SM01415">
    <property type="entry name" value="DUF106"/>
    <property type="match status" value="1"/>
</dbReference>
<comment type="subcellular location">
    <subcellularLocation>
        <location evidence="1">Membrane</location>
        <topology evidence="1">Multi-pass membrane protein</topology>
    </subcellularLocation>
</comment>
<reference evidence="9 10" key="1">
    <citation type="submission" date="2018-12" db="EMBL/GenBank/DDBJ databases">
        <authorList>
            <person name="Tiukova I."/>
            <person name="Dainat J."/>
        </authorList>
    </citation>
    <scope>NUCLEOTIDE SEQUENCE [LARGE SCALE GENOMIC DNA]</scope>
</reference>
<dbReference type="FunCoup" id="A0A448YKH8">
    <property type="interactions" value="420"/>
</dbReference>
<evidence type="ECO:0000313" key="9">
    <source>
        <dbReference type="EMBL" id="VEU21401.1"/>
    </source>
</evidence>
<dbReference type="Proteomes" id="UP000290900">
    <property type="component" value="Unassembled WGS sequence"/>
</dbReference>
<dbReference type="GO" id="GO:0034975">
    <property type="term" value="P:protein folding in endoplasmic reticulum"/>
    <property type="evidence" value="ECO:0007669"/>
    <property type="project" value="TreeGrafter"/>
</dbReference>
<feature type="transmembrane region" description="Helical" evidence="8">
    <location>
        <begin position="179"/>
        <end position="197"/>
    </location>
</feature>
<comment type="function">
    <text evidence="7">The EMC seems to be required for efficient folding of proteins in the endoplasmic reticulum (ER).</text>
</comment>
<dbReference type="InParanoid" id="A0A448YKH8"/>
<dbReference type="EMBL" id="CAACVR010000012">
    <property type="protein sequence ID" value="VEU21401.1"/>
    <property type="molecule type" value="Genomic_DNA"/>
</dbReference>
<evidence type="ECO:0000313" key="10">
    <source>
        <dbReference type="Proteomes" id="UP000290900"/>
    </source>
</evidence>
<evidence type="ECO:0000256" key="6">
    <source>
        <dbReference type="ARBA" id="ARBA00023136"/>
    </source>
</evidence>
<dbReference type="OrthoDB" id="6745403at2759"/>
<keyword evidence="6 8" id="KW-0472">Membrane</keyword>
<dbReference type="AlphaFoldDB" id="A0A448YKH8"/>
<dbReference type="InterPro" id="IPR008568">
    <property type="entry name" value="EMC3"/>
</dbReference>
<keyword evidence="5 8" id="KW-1133">Transmembrane helix</keyword>
<dbReference type="PIRSF" id="PIRSF010045">
    <property type="entry name" value="DUF850_TM_euk"/>
    <property type="match status" value="1"/>
</dbReference>